<name>A0A0N4VBL7_ENTVE</name>
<evidence type="ECO:0000256" key="1">
    <source>
        <dbReference type="SAM" id="Coils"/>
    </source>
</evidence>
<evidence type="ECO:0000313" key="2">
    <source>
        <dbReference type="EMBL" id="VDD92660.1"/>
    </source>
</evidence>
<evidence type="ECO:0000313" key="4">
    <source>
        <dbReference type="WBParaSite" id="EVEC_0000792701-mRNA-1"/>
    </source>
</evidence>
<protein>
    <submittedName>
        <fullName evidence="4">Protein CHUP1, chloroplastic</fullName>
    </submittedName>
</protein>
<keyword evidence="1" id="KW-0175">Coiled coil</keyword>
<dbReference type="AlphaFoldDB" id="A0A0N4VBL7"/>
<dbReference type="EMBL" id="UXUI01008912">
    <property type="protein sequence ID" value="VDD92660.1"/>
    <property type="molecule type" value="Genomic_DNA"/>
</dbReference>
<reference evidence="4" key="1">
    <citation type="submission" date="2017-02" db="UniProtKB">
        <authorList>
            <consortium name="WormBaseParasite"/>
        </authorList>
    </citation>
    <scope>IDENTIFICATION</scope>
</reference>
<dbReference type="Proteomes" id="UP000274131">
    <property type="component" value="Unassembled WGS sequence"/>
</dbReference>
<organism evidence="4">
    <name type="scientific">Enterobius vermicularis</name>
    <name type="common">Human pinworm</name>
    <dbReference type="NCBI Taxonomy" id="51028"/>
    <lineage>
        <taxon>Eukaryota</taxon>
        <taxon>Metazoa</taxon>
        <taxon>Ecdysozoa</taxon>
        <taxon>Nematoda</taxon>
        <taxon>Chromadorea</taxon>
        <taxon>Rhabditida</taxon>
        <taxon>Spirurina</taxon>
        <taxon>Oxyuridomorpha</taxon>
        <taxon>Oxyuroidea</taxon>
        <taxon>Oxyuridae</taxon>
        <taxon>Enterobius</taxon>
    </lineage>
</organism>
<keyword evidence="3" id="KW-1185">Reference proteome</keyword>
<reference evidence="2 3" key="2">
    <citation type="submission" date="2018-10" db="EMBL/GenBank/DDBJ databases">
        <authorList>
            <consortium name="Pathogen Informatics"/>
        </authorList>
    </citation>
    <scope>NUCLEOTIDE SEQUENCE [LARGE SCALE GENOMIC DNA]</scope>
</reference>
<accession>A0A0N4VBL7</accession>
<sequence length="233" mass="26328">MFVQSENHLISASGPPCEASELITLIPMEETEELPAVCDADQYVFERLKGKIALLEKKLEDWGRRCDEADGIEQHLRLQLYEFSEKWKGERSSLIEEIEKLKKENAKLRSDLMEVQEVDATDKLKLEKLLLEKKIWAKEKKEKNDEINMLTARIIALRNELRKYAKKGGGDVSPSSAIASMVVSDNAEGEVTPTRNLSVEARLSTNCKRKPIKSASSFCASLQCQPFSLVESP</sequence>
<dbReference type="WBParaSite" id="EVEC_0000792701-mRNA-1">
    <property type="protein sequence ID" value="EVEC_0000792701-mRNA-1"/>
    <property type="gene ID" value="EVEC_0000792701"/>
</dbReference>
<gene>
    <name evidence="2" type="ORF">EVEC_LOCUS7411</name>
</gene>
<feature type="coiled-coil region" evidence="1">
    <location>
        <begin position="45"/>
        <end position="167"/>
    </location>
</feature>
<proteinExistence type="predicted"/>
<evidence type="ECO:0000313" key="3">
    <source>
        <dbReference type="Proteomes" id="UP000274131"/>
    </source>
</evidence>